<feature type="region of interest" description="Disordered" evidence="1">
    <location>
        <begin position="1"/>
        <end position="95"/>
    </location>
</feature>
<dbReference type="EMBL" id="BKCJ011531055">
    <property type="protein sequence ID" value="GFD40263.1"/>
    <property type="molecule type" value="Genomic_DNA"/>
</dbReference>
<feature type="compositionally biased region" description="Polar residues" evidence="1">
    <location>
        <begin position="51"/>
        <end position="64"/>
    </location>
</feature>
<evidence type="ECO:0000313" key="2">
    <source>
        <dbReference type="EMBL" id="GFD40263.1"/>
    </source>
</evidence>
<evidence type="ECO:0000256" key="1">
    <source>
        <dbReference type="SAM" id="MobiDB-lite"/>
    </source>
</evidence>
<comment type="caution">
    <text evidence="2">The sequence shown here is derived from an EMBL/GenBank/DDBJ whole genome shotgun (WGS) entry which is preliminary data.</text>
</comment>
<feature type="compositionally biased region" description="Basic and acidic residues" evidence="1">
    <location>
        <begin position="7"/>
        <end position="27"/>
    </location>
</feature>
<feature type="non-terminal residue" evidence="2">
    <location>
        <position position="113"/>
    </location>
</feature>
<reference evidence="2" key="1">
    <citation type="journal article" date="2019" name="Sci. Rep.">
        <title>Draft genome of Tanacetum cinerariifolium, the natural source of mosquito coil.</title>
        <authorList>
            <person name="Yamashiro T."/>
            <person name="Shiraishi A."/>
            <person name="Satake H."/>
            <person name="Nakayama K."/>
        </authorList>
    </citation>
    <scope>NUCLEOTIDE SEQUENCE</scope>
</reference>
<proteinExistence type="predicted"/>
<protein>
    <submittedName>
        <fullName evidence="2">Uncharacterized protein</fullName>
    </submittedName>
</protein>
<dbReference type="AlphaFoldDB" id="A0A699W0S1"/>
<accession>A0A699W0S1</accession>
<name>A0A699W0S1_TANCI</name>
<organism evidence="2">
    <name type="scientific">Tanacetum cinerariifolium</name>
    <name type="common">Dalmatian daisy</name>
    <name type="synonym">Chrysanthemum cinerariifolium</name>
    <dbReference type="NCBI Taxonomy" id="118510"/>
    <lineage>
        <taxon>Eukaryota</taxon>
        <taxon>Viridiplantae</taxon>
        <taxon>Streptophyta</taxon>
        <taxon>Embryophyta</taxon>
        <taxon>Tracheophyta</taxon>
        <taxon>Spermatophyta</taxon>
        <taxon>Magnoliopsida</taxon>
        <taxon>eudicotyledons</taxon>
        <taxon>Gunneridae</taxon>
        <taxon>Pentapetalae</taxon>
        <taxon>asterids</taxon>
        <taxon>campanulids</taxon>
        <taxon>Asterales</taxon>
        <taxon>Asteraceae</taxon>
        <taxon>Asteroideae</taxon>
        <taxon>Anthemideae</taxon>
        <taxon>Anthemidinae</taxon>
        <taxon>Tanacetum</taxon>
    </lineage>
</organism>
<gene>
    <name evidence="2" type="ORF">Tci_912232</name>
</gene>
<sequence>ENNENAEGVKEQNLDLFRDDSEDERIPETMFQDDVQGDINMEDGVYEQGTKHLSNSQQGMNPSSGKEDNSKTRKYNKQHMDDGNTSTASGHFKVSEIPRAGGSILGLLDEVVK</sequence>
<feature type="non-terminal residue" evidence="2">
    <location>
        <position position="1"/>
    </location>
</feature>